<organism evidence="2 3">
    <name type="scientific">Strongyloides venezuelensis</name>
    <name type="common">Threadworm</name>
    <dbReference type="NCBI Taxonomy" id="75913"/>
    <lineage>
        <taxon>Eukaryota</taxon>
        <taxon>Metazoa</taxon>
        <taxon>Ecdysozoa</taxon>
        <taxon>Nematoda</taxon>
        <taxon>Chromadorea</taxon>
        <taxon>Rhabditida</taxon>
        <taxon>Tylenchina</taxon>
        <taxon>Panagrolaimomorpha</taxon>
        <taxon>Strongyloidoidea</taxon>
        <taxon>Strongyloididae</taxon>
        <taxon>Strongyloides</taxon>
    </lineage>
</organism>
<keyword evidence="2" id="KW-1185">Reference proteome</keyword>
<sequence length="226" mass="25873">MMNHCVFFAFLSLFRTFLSFPLSDTINIIDSNEKIEFESKDEHLLRVNFDKNNTIHNVEKSLDIIQENIEKSLHDDKDDIDGGGEQYIINDIMIEPNSILSPITNNDSDILTNSSLNFINVTLDDEGNSQFSNDDETQSNDIFSEVNFNNNITTSIVQTTKSSNIHTTIDTILLNVNGKRESWWTKFMAGIRCALRDCSKMHEILGLDEEKNVRGIFEGSYMKKML</sequence>
<reference evidence="2" key="1">
    <citation type="submission" date="2014-07" db="EMBL/GenBank/DDBJ databases">
        <authorList>
            <person name="Martin A.A"/>
            <person name="De Silva N."/>
        </authorList>
    </citation>
    <scope>NUCLEOTIDE SEQUENCE</scope>
</reference>
<name>A0A0K0FXE2_STRVS</name>
<evidence type="ECO:0000313" key="2">
    <source>
        <dbReference type="Proteomes" id="UP000035680"/>
    </source>
</evidence>
<evidence type="ECO:0000256" key="1">
    <source>
        <dbReference type="SAM" id="SignalP"/>
    </source>
</evidence>
<proteinExistence type="predicted"/>
<dbReference type="AlphaFoldDB" id="A0A0K0FXE2"/>
<feature type="chain" id="PRO_5005330480" evidence="1">
    <location>
        <begin position="20"/>
        <end position="226"/>
    </location>
</feature>
<dbReference type="Proteomes" id="UP000035680">
    <property type="component" value="Unassembled WGS sequence"/>
</dbReference>
<reference evidence="3" key="2">
    <citation type="submission" date="2015-08" db="UniProtKB">
        <authorList>
            <consortium name="WormBaseParasite"/>
        </authorList>
    </citation>
    <scope>IDENTIFICATION</scope>
</reference>
<accession>A0A0K0FXE2</accession>
<feature type="signal peptide" evidence="1">
    <location>
        <begin position="1"/>
        <end position="19"/>
    </location>
</feature>
<protein>
    <submittedName>
        <fullName evidence="3">Uncharacterized protein</fullName>
    </submittedName>
</protein>
<keyword evidence="1" id="KW-0732">Signal</keyword>
<dbReference type="WBParaSite" id="SVE_1711800.1">
    <property type="protein sequence ID" value="SVE_1711800.1"/>
    <property type="gene ID" value="SVE_1711800"/>
</dbReference>
<evidence type="ECO:0000313" key="3">
    <source>
        <dbReference type="WBParaSite" id="SVE_1711800.1"/>
    </source>
</evidence>